<keyword evidence="3" id="KW-0863">Zinc-finger</keyword>
<evidence type="ECO:0000256" key="1">
    <source>
        <dbReference type="ARBA" id="ARBA00004123"/>
    </source>
</evidence>
<keyword evidence="4" id="KW-0862">Zinc</keyword>
<dbReference type="InterPro" id="IPR003604">
    <property type="entry name" value="Matrin/U1-like-C_Znf_C2H2"/>
</dbReference>
<evidence type="ECO:0000313" key="11">
    <source>
        <dbReference type="Proteomes" id="UP000307173"/>
    </source>
</evidence>
<accession>A0A4T0WXR1</accession>
<sequence>MSRYYCPYCNTYLTHDSTSVRRNHRAGRPHQTAYNAYYARVLAEQPHFLPSVTHQQIFAAHASNASSAKAALPLQQLPVPSPTDILRGPPLTTAALPPPPAPLP</sequence>
<dbReference type="PROSITE" id="PS50171">
    <property type="entry name" value="ZF_MATRIN"/>
    <property type="match status" value="1"/>
</dbReference>
<evidence type="ECO:0000256" key="5">
    <source>
        <dbReference type="ARBA" id="ARBA00022884"/>
    </source>
</evidence>
<evidence type="ECO:0000256" key="8">
    <source>
        <dbReference type="SAM" id="MobiDB-lite"/>
    </source>
</evidence>
<keyword evidence="6" id="KW-0539">Nucleus</keyword>
<keyword evidence="2" id="KW-0479">Metal-binding</keyword>
<evidence type="ECO:0000256" key="6">
    <source>
        <dbReference type="ARBA" id="ARBA00023242"/>
    </source>
</evidence>
<dbReference type="Pfam" id="PF06220">
    <property type="entry name" value="zf-U1"/>
    <property type="match status" value="1"/>
</dbReference>
<dbReference type="InterPro" id="IPR036236">
    <property type="entry name" value="Znf_C2H2_sf"/>
</dbReference>
<feature type="domain" description="Matrin-type" evidence="9">
    <location>
        <begin position="4"/>
        <end position="36"/>
    </location>
</feature>
<dbReference type="GO" id="GO:0030627">
    <property type="term" value="F:pre-mRNA 5'-splice site binding"/>
    <property type="evidence" value="ECO:0007669"/>
    <property type="project" value="InterPro"/>
</dbReference>
<dbReference type="InterPro" id="IPR017340">
    <property type="entry name" value="U1_snRNP-C"/>
</dbReference>
<evidence type="ECO:0000256" key="2">
    <source>
        <dbReference type="ARBA" id="ARBA00022723"/>
    </source>
</evidence>
<evidence type="ECO:0000256" key="3">
    <source>
        <dbReference type="ARBA" id="ARBA00022771"/>
    </source>
</evidence>
<keyword evidence="7" id="KW-0687">Ribonucleoprotein</keyword>
<dbReference type="GO" id="GO:0005685">
    <property type="term" value="C:U1 snRNP"/>
    <property type="evidence" value="ECO:0007669"/>
    <property type="project" value="InterPro"/>
</dbReference>
<dbReference type="STRING" id="52247.A0A4T0WXR1"/>
<dbReference type="PANTHER" id="PTHR31148:SF1">
    <property type="entry name" value="U1 SMALL NUCLEAR RIBONUCLEOPROTEIN C"/>
    <property type="match status" value="1"/>
</dbReference>
<keyword evidence="5" id="KW-0694">RNA-binding</keyword>
<evidence type="ECO:0000259" key="9">
    <source>
        <dbReference type="PROSITE" id="PS50171"/>
    </source>
</evidence>
<proteinExistence type="predicted"/>
<dbReference type="GO" id="GO:0008270">
    <property type="term" value="F:zinc ion binding"/>
    <property type="evidence" value="ECO:0007669"/>
    <property type="project" value="UniProtKB-KW"/>
</dbReference>
<dbReference type="Gene3D" id="3.30.160.60">
    <property type="entry name" value="Classic Zinc Finger"/>
    <property type="match status" value="1"/>
</dbReference>
<organism evidence="10 11">
    <name type="scientific">Pichia inconspicua</name>
    <dbReference type="NCBI Taxonomy" id="52247"/>
    <lineage>
        <taxon>Eukaryota</taxon>
        <taxon>Fungi</taxon>
        <taxon>Dikarya</taxon>
        <taxon>Ascomycota</taxon>
        <taxon>Saccharomycotina</taxon>
        <taxon>Pichiomycetes</taxon>
        <taxon>Pichiales</taxon>
        <taxon>Pichiaceae</taxon>
        <taxon>Pichia</taxon>
    </lineage>
</organism>
<dbReference type="PANTHER" id="PTHR31148">
    <property type="entry name" value="U1 SMALL NUCLEAR RIBONUCLEOPROTEIN C"/>
    <property type="match status" value="1"/>
</dbReference>
<feature type="region of interest" description="Disordered" evidence="8">
    <location>
        <begin position="79"/>
        <end position="104"/>
    </location>
</feature>
<evidence type="ECO:0000313" key="10">
    <source>
        <dbReference type="EMBL" id="TID19200.1"/>
    </source>
</evidence>
<dbReference type="AlphaFoldDB" id="A0A4T0WXR1"/>
<protein>
    <recommendedName>
        <fullName evidence="9">Matrin-type domain-containing protein</fullName>
    </recommendedName>
</protein>
<name>A0A4T0WXR1_9ASCO</name>
<dbReference type="InterPro" id="IPR013085">
    <property type="entry name" value="U1-CZ_Znf_C2H2"/>
</dbReference>
<evidence type="ECO:0000256" key="4">
    <source>
        <dbReference type="ARBA" id="ARBA00022833"/>
    </source>
</evidence>
<reference evidence="10 11" key="1">
    <citation type="journal article" date="2019" name="Front. Genet.">
        <title>Whole-Genome Sequencing of the Opportunistic Yeast Pathogen Candida inconspicua Uncovers Its Hybrid Origin.</title>
        <authorList>
            <person name="Mixao V."/>
            <person name="Hansen A.P."/>
            <person name="Saus E."/>
            <person name="Boekhout T."/>
            <person name="Lass-Florl C."/>
            <person name="Gabaldon T."/>
        </authorList>
    </citation>
    <scope>NUCLEOTIDE SEQUENCE [LARGE SCALE GENOMIC DNA]</scope>
    <source>
        <strain evidence="10 11">CBS 180</strain>
    </source>
</reference>
<dbReference type="OrthoDB" id="76567at2759"/>
<dbReference type="GO" id="GO:0000395">
    <property type="term" value="P:mRNA 5'-splice site recognition"/>
    <property type="evidence" value="ECO:0007669"/>
    <property type="project" value="InterPro"/>
</dbReference>
<dbReference type="SMART" id="SM00451">
    <property type="entry name" value="ZnF_U1"/>
    <property type="match status" value="1"/>
</dbReference>
<dbReference type="SUPFAM" id="SSF57667">
    <property type="entry name" value="beta-beta-alpha zinc fingers"/>
    <property type="match status" value="1"/>
</dbReference>
<dbReference type="EMBL" id="SELW01000599">
    <property type="protein sequence ID" value="TID19200.1"/>
    <property type="molecule type" value="Genomic_DNA"/>
</dbReference>
<evidence type="ECO:0000256" key="7">
    <source>
        <dbReference type="ARBA" id="ARBA00023274"/>
    </source>
</evidence>
<keyword evidence="11" id="KW-1185">Reference proteome</keyword>
<comment type="caution">
    <text evidence="10">The sequence shown here is derived from an EMBL/GenBank/DDBJ whole genome shotgun (WGS) entry which is preliminary data.</text>
</comment>
<dbReference type="Proteomes" id="UP000307173">
    <property type="component" value="Unassembled WGS sequence"/>
</dbReference>
<dbReference type="InterPro" id="IPR000690">
    <property type="entry name" value="Matrin/U1-C_Znf_C2H2"/>
</dbReference>
<gene>
    <name evidence="10" type="ORF">CANINC_003770</name>
</gene>
<comment type="subcellular location">
    <subcellularLocation>
        <location evidence="1">Nucleus</location>
    </subcellularLocation>
</comment>